<dbReference type="EMBL" id="CM002874">
    <property type="protein sequence ID" value="KFK31299.1"/>
    <property type="molecule type" value="Genomic_DNA"/>
</dbReference>
<name>A0A087GN47_ARAAL</name>
<organism evidence="1 2">
    <name type="scientific">Arabis alpina</name>
    <name type="common">Alpine rock-cress</name>
    <dbReference type="NCBI Taxonomy" id="50452"/>
    <lineage>
        <taxon>Eukaryota</taxon>
        <taxon>Viridiplantae</taxon>
        <taxon>Streptophyta</taxon>
        <taxon>Embryophyta</taxon>
        <taxon>Tracheophyta</taxon>
        <taxon>Spermatophyta</taxon>
        <taxon>Magnoliopsida</taxon>
        <taxon>eudicotyledons</taxon>
        <taxon>Gunneridae</taxon>
        <taxon>Pentapetalae</taxon>
        <taxon>rosids</taxon>
        <taxon>malvids</taxon>
        <taxon>Brassicales</taxon>
        <taxon>Brassicaceae</taxon>
        <taxon>Arabideae</taxon>
        <taxon>Arabis</taxon>
    </lineage>
</organism>
<evidence type="ECO:0000313" key="2">
    <source>
        <dbReference type="Proteomes" id="UP000029120"/>
    </source>
</evidence>
<dbReference type="Gramene" id="KFK31299">
    <property type="protein sequence ID" value="KFK31299"/>
    <property type="gene ID" value="AALP_AA6G094400"/>
</dbReference>
<gene>
    <name evidence="1" type="ordered locus">AALP_Aa6g094400</name>
</gene>
<reference evidence="2" key="1">
    <citation type="journal article" date="2015" name="Nat. Plants">
        <title>Genome expansion of Arabis alpina linked with retrotransposition and reduced symmetric DNA methylation.</title>
        <authorList>
            <person name="Willing E.M."/>
            <person name="Rawat V."/>
            <person name="Mandakova T."/>
            <person name="Maumus F."/>
            <person name="James G.V."/>
            <person name="Nordstroem K.J."/>
            <person name="Becker C."/>
            <person name="Warthmann N."/>
            <person name="Chica C."/>
            <person name="Szarzynska B."/>
            <person name="Zytnicki M."/>
            <person name="Albani M.C."/>
            <person name="Kiefer C."/>
            <person name="Bergonzi S."/>
            <person name="Castaings L."/>
            <person name="Mateos J.L."/>
            <person name="Berns M.C."/>
            <person name="Bujdoso N."/>
            <person name="Piofczyk T."/>
            <person name="de Lorenzo L."/>
            <person name="Barrero-Sicilia C."/>
            <person name="Mateos I."/>
            <person name="Piednoel M."/>
            <person name="Hagmann J."/>
            <person name="Chen-Min-Tao R."/>
            <person name="Iglesias-Fernandez R."/>
            <person name="Schuster S.C."/>
            <person name="Alonso-Blanco C."/>
            <person name="Roudier F."/>
            <person name="Carbonero P."/>
            <person name="Paz-Ares J."/>
            <person name="Davis S.J."/>
            <person name="Pecinka A."/>
            <person name="Quesneville H."/>
            <person name="Colot V."/>
            <person name="Lysak M.A."/>
            <person name="Weigel D."/>
            <person name="Coupland G."/>
            <person name="Schneeberger K."/>
        </authorList>
    </citation>
    <scope>NUCLEOTIDE SEQUENCE [LARGE SCALE GENOMIC DNA]</scope>
    <source>
        <strain evidence="2">cv. Pajares</strain>
    </source>
</reference>
<protein>
    <submittedName>
        <fullName evidence="1">Uncharacterized protein</fullName>
    </submittedName>
</protein>
<dbReference type="OrthoDB" id="785936at2759"/>
<dbReference type="AlphaFoldDB" id="A0A087GN47"/>
<keyword evidence="2" id="KW-1185">Reference proteome</keyword>
<dbReference type="Proteomes" id="UP000029120">
    <property type="component" value="Chromosome 6"/>
</dbReference>
<accession>A0A087GN47</accession>
<evidence type="ECO:0000313" key="1">
    <source>
        <dbReference type="EMBL" id="KFK31299.1"/>
    </source>
</evidence>
<sequence>MHQRCLFSISNFGIFLWWKSIYTCFKKGELSRKQTQRGNQSVILPKKTASILGFKGENFDPKRQPTRLEKNTRGNVSRGTSKKLVRHDNSENMVNCKRVTTKKMGRKDLQLSQRDWHYKSDISLVQFTREFYNFGSLF</sequence>
<proteinExistence type="predicted"/>